<dbReference type="Pfam" id="PF10017">
    <property type="entry name" value="Methyltransf_33"/>
    <property type="match status" value="1"/>
</dbReference>
<sequence>MATKILDIRVDTAESDILADIKKGLRPGAGAEKTLPTLLLYDQEGLRLFEQITYQDEYYLTNAEIQVLETYADSIAQRIAPGSVVVELGSGNLRKVNILLQAIDRLGKDIEYYAVDLSLPELERTFNQIPIEGYRHVKCFGLHGTYDDALEWLRSPAVEAKPKTILWLGSSLGNFKRHEVPPFLAGFGQVLQTGDTMLIGIDSCKDPKRVFHAYNDRDGITHKFILNGLKHANTLMGEDAFKLDDWEVIGEYDVKAGRHHAFVAPCKDVVIDGVPIKHGERIRIEESYKYSHDEAKRLWELAKLAENAVWSNSKGDYGLHLVSKPAVFFPTAPEEYAPQPVPSLTEWHALWKAWDAVSKQMIPEQELLSKPIKLRNECIFYLGHIPTFLDIHIARATDGKPTEPAYFWKIFERGVDPDVDDPTRCHAHSEVPEQWPSLKTILEYQQTIRGKVEALYISEEAEKNGRVSRGLWLGFEHEAMHLETLLYMLIQSDKVLPPPGTKAPDFAAYAAQSGVQAIENEWFTIPESDVKIGLDDPESDFATKRYFGWDNERPPRSAHVKAFRAKARPITNGEYATYLFQTGKTARSEIPASWCDKPYSNTQVTGHSKKDSVVNGHLNGDQDSTQSIIEGKFVRTVYGTVPLKLAMGWPVVASYDELAGCAQWMGGRIPTMEEVRSIYAYVDSRKPEFEQSLGNTIPAVNGHLINEGVFETPPSNHLSNGNSSAATGLKPRDLFIDLEGANVGFKHWHPVSVAGKGNKLCGQSDLGGVWEWTSTVLEKHDGFEPMKLYPGYTADFFDGKHNVTLGGSWATHPRIAGRKTLDIAKQLRTVYETYGKVEWTIIPPDSDCTVTETVTEIAKQHCEDAELYITEANGGKVKKPAEASSDILKVDFEVEMDHTLIAFRITELLRRSIKTKGMDGKELKNFEALSKKDEAEILMRRAGILPLTEERGTSERLNKLVKESGEPETEIETGEEGSDSLT</sequence>
<dbReference type="InterPro" id="IPR017805">
    <property type="entry name" value="SAM_MeTrfase_EasF-type_put"/>
</dbReference>
<dbReference type="GO" id="GO:0008168">
    <property type="term" value="F:methyltransferase activity"/>
    <property type="evidence" value="ECO:0007669"/>
    <property type="project" value="UniProtKB-KW"/>
</dbReference>
<dbReference type="InterPro" id="IPR042095">
    <property type="entry name" value="SUMF_sf"/>
</dbReference>
<keyword evidence="1" id="KW-0489">Methyltransferase</keyword>
<dbReference type="EMBL" id="CP089277">
    <property type="protein sequence ID" value="USP78729.1"/>
    <property type="molecule type" value="Genomic_DNA"/>
</dbReference>
<dbReference type="InterPro" id="IPR005532">
    <property type="entry name" value="SUMF_dom"/>
</dbReference>
<dbReference type="PANTHER" id="PTHR43397">
    <property type="entry name" value="ERGOTHIONEINE BIOSYNTHESIS PROTEIN 1"/>
    <property type="match status" value="1"/>
</dbReference>
<keyword evidence="7" id="KW-1185">Reference proteome</keyword>
<feature type="domain" description="Sulfatase-modifying factor enzyme-like" evidence="4">
    <location>
        <begin position="545"/>
        <end position="815"/>
    </location>
</feature>
<dbReference type="SUPFAM" id="SSF56436">
    <property type="entry name" value="C-type lectin-like"/>
    <property type="match status" value="1"/>
</dbReference>
<dbReference type="Gene3D" id="3.40.50.150">
    <property type="entry name" value="Vaccinia Virus protein VP39"/>
    <property type="match status" value="1"/>
</dbReference>
<name>A0A9Q9DUE6_CURCL</name>
<dbReference type="Proteomes" id="UP001056012">
    <property type="component" value="Chromosome 4"/>
</dbReference>
<evidence type="ECO:0000259" key="4">
    <source>
        <dbReference type="Pfam" id="PF03781"/>
    </source>
</evidence>
<evidence type="ECO:0000259" key="5">
    <source>
        <dbReference type="Pfam" id="PF10017"/>
    </source>
</evidence>
<dbReference type="Gene3D" id="3.90.1580.10">
    <property type="entry name" value="paralog of FGE (formylglycine-generating enzyme)"/>
    <property type="match status" value="1"/>
</dbReference>
<dbReference type="InterPro" id="IPR016187">
    <property type="entry name" value="CTDL_fold"/>
</dbReference>
<feature type="compositionally biased region" description="Acidic residues" evidence="3">
    <location>
        <begin position="966"/>
        <end position="982"/>
    </location>
</feature>
<reference evidence="6" key="1">
    <citation type="submission" date="2021-12" db="EMBL/GenBank/DDBJ databases">
        <title>Curvularia clavata genome.</title>
        <authorList>
            <person name="Cao Y."/>
        </authorList>
    </citation>
    <scope>NUCLEOTIDE SEQUENCE</scope>
    <source>
        <strain evidence="6">Yc1106</strain>
    </source>
</reference>
<dbReference type="NCBIfam" id="TIGR03439">
    <property type="entry name" value="methyl_EasF"/>
    <property type="match status" value="1"/>
</dbReference>
<dbReference type="AlphaFoldDB" id="A0A9Q9DUE6"/>
<dbReference type="PANTHER" id="PTHR43397:SF1">
    <property type="entry name" value="ERGOTHIONEINE BIOSYNTHESIS PROTEIN 1"/>
    <property type="match status" value="1"/>
</dbReference>
<dbReference type="GO" id="GO:0032259">
    <property type="term" value="P:methylation"/>
    <property type="evidence" value="ECO:0007669"/>
    <property type="project" value="UniProtKB-KW"/>
</dbReference>
<dbReference type="InterPro" id="IPR019257">
    <property type="entry name" value="MeTrfase_dom"/>
</dbReference>
<gene>
    <name evidence="6" type="ORF">yc1106_06003</name>
</gene>
<organism evidence="6 7">
    <name type="scientific">Curvularia clavata</name>
    <dbReference type="NCBI Taxonomy" id="95742"/>
    <lineage>
        <taxon>Eukaryota</taxon>
        <taxon>Fungi</taxon>
        <taxon>Dikarya</taxon>
        <taxon>Ascomycota</taxon>
        <taxon>Pezizomycotina</taxon>
        <taxon>Dothideomycetes</taxon>
        <taxon>Pleosporomycetidae</taxon>
        <taxon>Pleosporales</taxon>
        <taxon>Pleosporineae</taxon>
        <taxon>Pleosporaceae</taxon>
        <taxon>Curvularia</taxon>
    </lineage>
</organism>
<feature type="domain" description="Histidine-specific methyltransferase SAM-dependent" evidence="5">
    <location>
        <begin position="19"/>
        <end position="323"/>
    </location>
</feature>
<evidence type="ECO:0000256" key="1">
    <source>
        <dbReference type="ARBA" id="ARBA00022603"/>
    </source>
</evidence>
<proteinExistence type="predicted"/>
<evidence type="ECO:0000313" key="7">
    <source>
        <dbReference type="Proteomes" id="UP001056012"/>
    </source>
</evidence>
<dbReference type="InterPro" id="IPR029063">
    <property type="entry name" value="SAM-dependent_MTases_sf"/>
</dbReference>
<evidence type="ECO:0000313" key="6">
    <source>
        <dbReference type="EMBL" id="USP78729.1"/>
    </source>
</evidence>
<evidence type="ECO:0000256" key="2">
    <source>
        <dbReference type="ARBA" id="ARBA00022679"/>
    </source>
</evidence>
<feature type="region of interest" description="Disordered" evidence="3">
    <location>
        <begin position="955"/>
        <end position="982"/>
    </location>
</feature>
<dbReference type="InterPro" id="IPR051128">
    <property type="entry name" value="EgtD_Methyltrsf_superfamily"/>
</dbReference>
<dbReference type="VEuPathDB" id="FungiDB:yc1106_06003"/>
<dbReference type="Pfam" id="PF03781">
    <property type="entry name" value="FGE-sulfatase"/>
    <property type="match status" value="1"/>
</dbReference>
<evidence type="ECO:0000256" key="3">
    <source>
        <dbReference type="SAM" id="MobiDB-lite"/>
    </source>
</evidence>
<dbReference type="OrthoDB" id="659at2759"/>
<keyword evidence="2" id="KW-0808">Transferase</keyword>
<feature type="compositionally biased region" description="Basic and acidic residues" evidence="3">
    <location>
        <begin position="955"/>
        <end position="965"/>
    </location>
</feature>
<protein>
    <submittedName>
        <fullName evidence="6">Uncharacterized protein</fullName>
    </submittedName>
</protein>
<accession>A0A9Q9DUE6</accession>